<evidence type="ECO:0000313" key="3">
    <source>
        <dbReference type="Proteomes" id="UP000054007"/>
    </source>
</evidence>
<proteinExistence type="predicted"/>
<feature type="region of interest" description="Disordered" evidence="1">
    <location>
        <begin position="62"/>
        <end position="180"/>
    </location>
</feature>
<feature type="compositionally biased region" description="Basic residues" evidence="1">
    <location>
        <begin position="128"/>
        <end position="137"/>
    </location>
</feature>
<dbReference type="Proteomes" id="UP000054007">
    <property type="component" value="Unassembled WGS sequence"/>
</dbReference>
<accession>A0A0D7BW91</accession>
<keyword evidence="3" id="KW-1185">Reference proteome</keyword>
<evidence type="ECO:0000256" key="1">
    <source>
        <dbReference type="SAM" id="MobiDB-lite"/>
    </source>
</evidence>
<name>A0A0D7BW91_9AGAR</name>
<feature type="compositionally biased region" description="Low complexity" evidence="1">
    <location>
        <begin position="153"/>
        <end position="164"/>
    </location>
</feature>
<evidence type="ECO:0000313" key="2">
    <source>
        <dbReference type="EMBL" id="KIY73901.1"/>
    </source>
</evidence>
<organism evidence="2 3">
    <name type="scientific">Cylindrobasidium torrendii FP15055 ss-10</name>
    <dbReference type="NCBI Taxonomy" id="1314674"/>
    <lineage>
        <taxon>Eukaryota</taxon>
        <taxon>Fungi</taxon>
        <taxon>Dikarya</taxon>
        <taxon>Basidiomycota</taxon>
        <taxon>Agaricomycotina</taxon>
        <taxon>Agaricomycetes</taxon>
        <taxon>Agaricomycetidae</taxon>
        <taxon>Agaricales</taxon>
        <taxon>Marasmiineae</taxon>
        <taxon>Physalacriaceae</taxon>
        <taxon>Cylindrobasidium</taxon>
    </lineage>
</organism>
<feature type="compositionally biased region" description="Polar residues" evidence="1">
    <location>
        <begin position="73"/>
        <end position="97"/>
    </location>
</feature>
<sequence>MSGHYPGISKLFLAISQWRGNGVSRTLTRTMPGQGKNKLRNPLVLSNTLPCSISRFIVGTPSCKAPTAEDSGTHTSRWRYTSQSDAPSATGASQCGTGTFLLAPPPPALSSPSAQRARRNSESTSFTRKPKPRRRDAIRRSSTLPTPPAFNDTHSSTSSTVLSRPSPPSYTVNGSDAYSPNVVLSPRLPSQGAVPYDYTAYQTQGDPSYFAAGTYRQAYAHRQQPHTFEEYTQPDFASMPRTLSFPTHEGSQYGAPYEPQPLDMPPPLPTVSTHQNALHLSFDGLPQLWGEQPYMPTHSLEEYPLDMYAQYRETTSLAQAAAQMSSGNRPSRIPPAWFGGHNSSGYGQHAAPYPASSWDVPAADGYPYAGGTAVYNENMSHVGSIMHGENNYAVNAEMCEYPDLFERDPGDEADAR</sequence>
<gene>
    <name evidence="2" type="ORF">CYLTODRAFT_416559</name>
</gene>
<dbReference type="AlphaFoldDB" id="A0A0D7BW91"/>
<protein>
    <submittedName>
        <fullName evidence="2">Uncharacterized protein</fullName>
    </submittedName>
</protein>
<reference evidence="2 3" key="1">
    <citation type="journal article" date="2015" name="Fungal Genet. Biol.">
        <title>Evolution of novel wood decay mechanisms in Agaricales revealed by the genome sequences of Fistulina hepatica and Cylindrobasidium torrendii.</title>
        <authorList>
            <person name="Floudas D."/>
            <person name="Held B.W."/>
            <person name="Riley R."/>
            <person name="Nagy L.G."/>
            <person name="Koehler G."/>
            <person name="Ransdell A.S."/>
            <person name="Younus H."/>
            <person name="Chow J."/>
            <person name="Chiniquy J."/>
            <person name="Lipzen A."/>
            <person name="Tritt A."/>
            <person name="Sun H."/>
            <person name="Haridas S."/>
            <person name="LaButti K."/>
            <person name="Ohm R.A."/>
            <person name="Kues U."/>
            <person name="Blanchette R.A."/>
            <person name="Grigoriev I.V."/>
            <person name="Minto R.E."/>
            <person name="Hibbett D.S."/>
        </authorList>
    </citation>
    <scope>NUCLEOTIDE SEQUENCE [LARGE SCALE GENOMIC DNA]</scope>
    <source>
        <strain evidence="2 3">FP15055 ss-10</strain>
    </source>
</reference>
<dbReference type="EMBL" id="KN880433">
    <property type="protein sequence ID" value="KIY73901.1"/>
    <property type="molecule type" value="Genomic_DNA"/>
</dbReference>